<dbReference type="InterPro" id="IPR003593">
    <property type="entry name" value="AAA+_ATPase"/>
</dbReference>
<evidence type="ECO:0000313" key="6">
    <source>
        <dbReference type="Proteomes" id="UP000184390"/>
    </source>
</evidence>
<dbReference type="GO" id="GO:0005524">
    <property type="term" value="F:ATP binding"/>
    <property type="evidence" value="ECO:0007669"/>
    <property type="project" value="UniProtKB-KW"/>
</dbReference>
<protein>
    <submittedName>
        <fullName evidence="5">ABC transport system ATP-binding protein</fullName>
    </submittedName>
</protein>
<evidence type="ECO:0000313" key="5">
    <source>
        <dbReference type="EMBL" id="SHI96826.1"/>
    </source>
</evidence>
<dbReference type="PROSITE" id="PS50893">
    <property type="entry name" value="ABC_TRANSPORTER_2"/>
    <property type="match status" value="1"/>
</dbReference>
<keyword evidence="6" id="KW-1185">Reference proteome</keyword>
<proteinExistence type="predicted"/>
<dbReference type="RefSeq" id="WP_083600526.1">
    <property type="nucleotide sequence ID" value="NZ_FQYL01000008.1"/>
</dbReference>
<dbReference type="PROSITE" id="PS00211">
    <property type="entry name" value="ABC_TRANSPORTER_1"/>
    <property type="match status" value="1"/>
</dbReference>
<dbReference type="InterPro" id="IPR027417">
    <property type="entry name" value="P-loop_NTPase"/>
</dbReference>
<dbReference type="Pfam" id="PF00005">
    <property type="entry name" value="ABC_tran"/>
    <property type="match status" value="1"/>
</dbReference>
<dbReference type="SMART" id="SM00382">
    <property type="entry name" value="AAA"/>
    <property type="match status" value="1"/>
</dbReference>
<comment type="caution">
    <text evidence="5">The sequence shown here is derived from an EMBL/GenBank/DDBJ whole genome shotgun (WGS) entry which is preliminary data.</text>
</comment>
<dbReference type="EMBL" id="FQYL01000008">
    <property type="protein sequence ID" value="SHI96826.1"/>
    <property type="molecule type" value="Genomic_DNA"/>
</dbReference>
<sequence>MRPLQHSPRRGPLDGASVPTAPASPAQPPPAVSARALRRDYTVPGRRAADVHALAGVDLDLPSASFTAIVGASGCGKSTLLHVIAGLDRPTAGSVTLLGTTTTSLRPSALAAFRAAHVGVVFQEDNLVSSLSAEDNVALPGRLRRRPLPRGRARAALERVGLAAQAGALPERLSGGERQRVAIARVLASRPAIVLADEPTAALDVVSARIVLDWFAQIASEGACVLMVTHDPAAAARARHVIVMDGGRVVEVLPGGEATGVSRALLRARAAGTDEGRLA</sequence>
<evidence type="ECO:0000259" key="4">
    <source>
        <dbReference type="PROSITE" id="PS50893"/>
    </source>
</evidence>
<dbReference type="PANTHER" id="PTHR24220">
    <property type="entry name" value="IMPORT ATP-BINDING PROTEIN"/>
    <property type="match status" value="1"/>
</dbReference>
<feature type="domain" description="ABC transporter" evidence="4">
    <location>
        <begin position="37"/>
        <end position="271"/>
    </location>
</feature>
<accession>A0ABY1IBW1</accession>
<gene>
    <name evidence="5" type="ORF">SAMN05216246_1082</name>
</gene>
<keyword evidence="2 5" id="KW-0067">ATP-binding</keyword>
<reference evidence="5 6" key="1">
    <citation type="submission" date="2016-11" db="EMBL/GenBank/DDBJ databases">
        <authorList>
            <person name="Varghese N."/>
            <person name="Submissions S."/>
        </authorList>
    </citation>
    <scope>NUCLEOTIDE SEQUENCE [LARGE SCALE GENOMIC DNA]</scope>
    <source>
        <strain evidence="5 6">PA</strain>
    </source>
</reference>
<evidence type="ECO:0000256" key="2">
    <source>
        <dbReference type="ARBA" id="ARBA00022840"/>
    </source>
</evidence>
<organism evidence="5 6">
    <name type="scientific">Actinomyces denticolens</name>
    <dbReference type="NCBI Taxonomy" id="52767"/>
    <lineage>
        <taxon>Bacteria</taxon>
        <taxon>Bacillati</taxon>
        <taxon>Actinomycetota</taxon>
        <taxon>Actinomycetes</taxon>
        <taxon>Actinomycetales</taxon>
        <taxon>Actinomycetaceae</taxon>
        <taxon>Actinomyces</taxon>
    </lineage>
</organism>
<dbReference type="InterPro" id="IPR017871">
    <property type="entry name" value="ABC_transporter-like_CS"/>
</dbReference>
<dbReference type="InterPro" id="IPR003439">
    <property type="entry name" value="ABC_transporter-like_ATP-bd"/>
</dbReference>
<dbReference type="SUPFAM" id="SSF52540">
    <property type="entry name" value="P-loop containing nucleoside triphosphate hydrolases"/>
    <property type="match status" value="1"/>
</dbReference>
<keyword evidence="1" id="KW-0547">Nucleotide-binding</keyword>
<evidence type="ECO:0000256" key="1">
    <source>
        <dbReference type="ARBA" id="ARBA00022741"/>
    </source>
</evidence>
<dbReference type="Proteomes" id="UP000184390">
    <property type="component" value="Unassembled WGS sequence"/>
</dbReference>
<name>A0ABY1IBW1_9ACTO</name>
<dbReference type="Gene3D" id="3.40.50.300">
    <property type="entry name" value="P-loop containing nucleotide triphosphate hydrolases"/>
    <property type="match status" value="1"/>
</dbReference>
<feature type="region of interest" description="Disordered" evidence="3">
    <location>
        <begin position="1"/>
        <end position="34"/>
    </location>
</feature>
<evidence type="ECO:0000256" key="3">
    <source>
        <dbReference type="SAM" id="MobiDB-lite"/>
    </source>
</evidence>
<dbReference type="PANTHER" id="PTHR24220:SF685">
    <property type="entry name" value="ABC TRANSPORTER RELATED"/>
    <property type="match status" value="1"/>
</dbReference>
<dbReference type="InterPro" id="IPR015854">
    <property type="entry name" value="ABC_transpr_LolD-like"/>
</dbReference>